<dbReference type="EMBL" id="JAACJN010000014">
    <property type="protein sequence ID" value="KAF5390625.1"/>
    <property type="molecule type" value="Genomic_DNA"/>
</dbReference>
<gene>
    <name evidence="3" type="ORF">D9757_002612</name>
</gene>
<feature type="region of interest" description="Disordered" evidence="1">
    <location>
        <begin position="752"/>
        <end position="772"/>
    </location>
</feature>
<sequence>MPSLVFSESSSSSSMISSSSSLAVNAPSILSHSSGSGGSAKSIGPSSFSSPLSPSGFVYPSSRSLGRPAPGGPRFVLKSKKNRESGVEASRIPDENRYTFRSVPGITQAGSRLSMAGPSSILAPSLRPFSSSNPSTQASSSNSDFVFPTSRSRAHPRKFKKKKDNQLDEEINVISTKFMGISINRRKKNGPNKQFSAVPDSSPPAAAIPPDLATPVSSSFEQRLEPMQNASQVPLRLGFTPLILTIPHYSRSDDKSTYNLLRRLNKTGTPSFCLYENEPPSSVLDLGCSEGHWLLDAAIYWKGYGTQFTGLDIADTMKVIRPMALKHGVADNIRFARSNFLKGPLPFEDETFDLVRMSNLTFAISYDKWDFVLGEVCRVLTIGGRLEFIDDHIFFPYAKVVPSPSIDGTRLESRLPLPQEDVESNTYEPGDEDDGPHQPLRQTRRSSSRAMSSVETQFWMEQSGAAQELELLFERMMNRKFGIHLCPSEFLLEMMTEIFGHAREVKTVHLTIALPDYQLSDTNTFLLDVKEAPVTDSTRPPTLGRQTNLPNAPSLSDSDDHSLLNSPGLLLWPSTLLPVEPKELATHATRHPRTLLSCKAALSEYTAETLDIENDDMIKEALWEYEGFFASRLVSPSQVTETVKLPTSISSASVNTEHEVRARRRRQSVNSEFSIASDTRSAMWDYDFELRHHFAWPSNGSATTPTTPTGANPQSNPLQDDRRPFFGAPLSGMTREYIRERDSSVTNTITSRALHLSNAPQNPTGRESMPPVYSAAEPTHVRTFHVYEAIKIDPGFLSPI</sequence>
<reference evidence="3 4" key="1">
    <citation type="journal article" date="2020" name="ISME J.">
        <title>Uncovering the hidden diversity of litter-decomposition mechanisms in mushroom-forming fungi.</title>
        <authorList>
            <person name="Floudas D."/>
            <person name="Bentzer J."/>
            <person name="Ahren D."/>
            <person name="Johansson T."/>
            <person name="Persson P."/>
            <person name="Tunlid A."/>
        </authorList>
    </citation>
    <scope>NUCLEOTIDE SEQUENCE [LARGE SCALE GENOMIC DNA]</scope>
    <source>
        <strain evidence="3 4">CBS 406.79</strain>
    </source>
</reference>
<feature type="compositionally biased region" description="Basic and acidic residues" evidence="1">
    <location>
        <begin position="82"/>
        <end position="93"/>
    </location>
</feature>
<protein>
    <recommendedName>
        <fullName evidence="2">Methyltransferase domain-containing protein</fullName>
    </recommendedName>
</protein>
<proteinExistence type="predicted"/>
<dbReference type="InterPro" id="IPR029063">
    <property type="entry name" value="SAM-dependent_MTases_sf"/>
</dbReference>
<evidence type="ECO:0000313" key="4">
    <source>
        <dbReference type="Proteomes" id="UP000518752"/>
    </source>
</evidence>
<feature type="domain" description="Methyltransferase" evidence="2">
    <location>
        <begin position="283"/>
        <end position="384"/>
    </location>
</feature>
<evidence type="ECO:0000259" key="2">
    <source>
        <dbReference type="Pfam" id="PF13649"/>
    </source>
</evidence>
<feature type="compositionally biased region" description="Polar residues" evidence="1">
    <location>
        <begin position="535"/>
        <end position="553"/>
    </location>
</feature>
<evidence type="ECO:0000256" key="1">
    <source>
        <dbReference type="SAM" id="MobiDB-lite"/>
    </source>
</evidence>
<feature type="compositionally biased region" description="Low complexity" evidence="1">
    <location>
        <begin position="27"/>
        <end position="56"/>
    </location>
</feature>
<feature type="region of interest" description="Disordered" evidence="1">
    <location>
        <begin position="532"/>
        <end position="560"/>
    </location>
</feature>
<comment type="caution">
    <text evidence="3">The sequence shown here is derived from an EMBL/GenBank/DDBJ whole genome shotgun (WGS) entry which is preliminary data.</text>
</comment>
<organism evidence="3 4">
    <name type="scientific">Collybiopsis confluens</name>
    <dbReference type="NCBI Taxonomy" id="2823264"/>
    <lineage>
        <taxon>Eukaryota</taxon>
        <taxon>Fungi</taxon>
        <taxon>Dikarya</taxon>
        <taxon>Basidiomycota</taxon>
        <taxon>Agaricomycotina</taxon>
        <taxon>Agaricomycetes</taxon>
        <taxon>Agaricomycetidae</taxon>
        <taxon>Agaricales</taxon>
        <taxon>Marasmiineae</taxon>
        <taxon>Omphalotaceae</taxon>
        <taxon>Collybiopsis</taxon>
    </lineage>
</organism>
<dbReference type="Proteomes" id="UP000518752">
    <property type="component" value="Unassembled WGS sequence"/>
</dbReference>
<keyword evidence="4" id="KW-1185">Reference proteome</keyword>
<dbReference type="InterPro" id="IPR041698">
    <property type="entry name" value="Methyltransf_25"/>
</dbReference>
<name>A0A8H5HWB8_9AGAR</name>
<feature type="compositionally biased region" description="Low complexity" evidence="1">
    <location>
        <begin position="196"/>
        <end position="213"/>
    </location>
</feature>
<feature type="compositionally biased region" description="Low complexity" evidence="1">
    <location>
        <begin position="699"/>
        <end position="713"/>
    </location>
</feature>
<feature type="region of interest" description="Disordered" evidence="1">
    <location>
        <begin position="185"/>
        <end position="220"/>
    </location>
</feature>
<dbReference type="Gene3D" id="3.40.50.150">
    <property type="entry name" value="Vaccinia Virus protein VP39"/>
    <property type="match status" value="1"/>
</dbReference>
<feature type="region of interest" description="Disordered" evidence="1">
    <location>
        <begin position="125"/>
        <end position="164"/>
    </location>
</feature>
<evidence type="ECO:0000313" key="3">
    <source>
        <dbReference type="EMBL" id="KAF5390625.1"/>
    </source>
</evidence>
<feature type="region of interest" description="Disordered" evidence="1">
    <location>
        <begin position="410"/>
        <end position="447"/>
    </location>
</feature>
<dbReference type="OrthoDB" id="2013972at2759"/>
<dbReference type="AlphaFoldDB" id="A0A8H5HWB8"/>
<dbReference type="SUPFAM" id="SSF53335">
    <property type="entry name" value="S-adenosyl-L-methionine-dependent methyltransferases"/>
    <property type="match status" value="1"/>
</dbReference>
<feature type="region of interest" description="Disordered" evidence="1">
    <location>
        <begin position="27"/>
        <end position="93"/>
    </location>
</feature>
<feature type="region of interest" description="Disordered" evidence="1">
    <location>
        <begin position="699"/>
        <end position="723"/>
    </location>
</feature>
<dbReference type="Pfam" id="PF13649">
    <property type="entry name" value="Methyltransf_25"/>
    <property type="match status" value="1"/>
</dbReference>
<feature type="compositionally biased region" description="Basic residues" evidence="1">
    <location>
        <begin position="152"/>
        <end position="163"/>
    </location>
</feature>
<accession>A0A8H5HWB8</accession>
<feature type="compositionally biased region" description="Low complexity" evidence="1">
    <location>
        <begin position="130"/>
        <end position="143"/>
    </location>
</feature>
<dbReference type="CDD" id="cd02440">
    <property type="entry name" value="AdoMet_MTases"/>
    <property type="match status" value="1"/>
</dbReference>